<dbReference type="InterPro" id="IPR015422">
    <property type="entry name" value="PyrdxlP-dep_Trfase_small"/>
</dbReference>
<reference evidence="5 6" key="1">
    <citation type="submission" date="2024-06" db="EMBL/GenBank/DDBJ databases">
        <authorList>
            <person name="Chen R.Y."/>
        </authorList>
    </citation>
    <scope>NUCLEOTIDE SEQUENCE [LARGE SCALE GENOMIC DNA]</scope>
    <source>
        <strain evidence="5 6">D2</strain>
    </source>
</reference>
<dbReference type="CDD" id="cd00610">
    <property type="entry name" value="OAT_like"/>
    <property type="match status" value="1"/>
</dbReference>
<name>A0ABV1RLQ5_9ALTE</name>
<dbReference type="PROSITE" id="PS00600">
    <property type="entry name" value="AA_TRANSFER_CLASS_3"/>
    <property type="match status" value="1"/>
</dbReference>
<dbReference type="InterPro" id="IPR005814">
    <property type="entry name" value="Aminotrans_3"/>
</dbReference>
<dbReference type="PANTHER" id="PTHR43094:SF1">
    <property type="entry name" value="AMINOTRANSFERASE CLASS-III"/>
    <property type="match status" value="1"/>
</dbReference>
<evidence type="ECO:0000256" key="2">
    <source>
        <dbReference type="ARBA" id="ARBA00008954"/>
    </source>
</evidence>
<evidence type="ECO:0000313" key="5">
    <source>
        <dbReference type="EMBL" id="MER2493884.1"/>
    </source>
</evidence>
<accession>A0ABV1RLQ5</accession>
<keyword evidence="5" id="KW-0032">Aminotransferase</keyword>
<comment type="caution">
    <text evidence="5">The sequence shown here is derived from an EMBL/GenBank/DDBJ whole genome shotgun (WGS) entry which is preliminary data.</text>
</comment>
<dbReference type="PANTHER" id="PTHR43094">
    <property type="entry name" value="AMINOTRANSFERASE"/>
    <property type="match status" value="1"/>
</dbReference>
<sequence length="444" mass="48859">MNTLKPSTDSDSDKDLFEEYSGDGIYLYINGKKHIDCASGTFNLSLGYSTKEITDALHKQLDRNSHLSSSYTKKQSAQVFNALKEFLPEHITSYWFRDITGSSANECALRIAHKATGKSGVVSLFLSHHGQSITTTSISGNAFRLQNFPIPVCNSLKIPAPDCNNCFYKQQPTSCGTLCARTLEQFIEYASNGQIAALIIEPILGNGGNIVPTEEYFRIIREICDRYGILIIADEVQTGFGRTGSFFASTGFAKALKPDIITFAKGAGGIGIPVAGVLTRANLNVLEAWEHSSTSGANPLSLVAMEEVIKYIKKNQILKNVQQQSIYLKKGLVQLAEKYQSVNNVRGKGLMLAFDLPSNTDVASFIKIAQENQLIVRGSRYGFGNTVKIRPPLIITHAEVQETIRQLDCALAQYESIKTTLERTVKHAERTSSQAVEITSNFFN</sequence>
<keyword evidence="3 4" id="KW-0663">Pyridoxal phosphate</keyword>
<dbReference type="InterPro" id="IPR015424">
    <property type="entry name" value="PyrdxlP-dep_Trfase"/>
</dbReference>
<comment type="similarity">
    <text evidence="2 4">Belongs to the class-III pyridoxal-phosphate-dependent aminotransferase family.</text>
</comment>
<organism evidence="5 6">
    <name type="scientific">Catenovulum sediminis</name>
    <dbReference type="NCBI Taxonomy" id="1740262"/>
    <lineage>
        <taxon>Bacteria</taxon>
        <taxon>Pseudomonadati</taxon>
        <taxon>Pseudomonadota</taxon>
        <taxon>Gammaproteobacteria</taxon>
        <taxon>Alteromonadales</taxon>
        <taxon>Alteromonadaceae</taxon>
        <taxon>Catenovulum</taxon>
    </lineage>
</organism>
<evidence type="ECO:0000313" key="6">
    <source>
        <dbReference type="Proteomes" id="UP001467690"/>
    </source>
</evidence>
<dbReference type="InterPro" id="IPR015421">
    <property type="entry name" value="PyrdxlP-dep_Trfase_major"/>
</dbReference>
<dbReference type="GO" id="GO:0008483">
    <property type="term" value="F:transaminase activity"/>
    <property type="evidence" value="ECO:0007669"/>
    <property type="project" value="UniProtKB-KW"/>
</dbReference>
<gene>
    <name evidence="5" type="ORF">ABS311_18570</name>
</gene>
<proteinExistence type="inferred from homology"/>
<dbReference type="Gene3D" id="3.40.640.10">
    <property type="entry name" value="Type I PLP-dependent aspartate aminotransferase-like (Major domain)"/>
    <property type="match status" value="1"/>
</dbReference>
<dbReference type="Proteomes" id="UP001467690">
    <property type="component" value="Unassembled WGS sequence"/>
</dbReference>
<evidence type="ECO:0000256" key="1">
    <source>
        <dbReference type="ARBA" id="ARBA00001933"/>
    </source>
</evidence>
<dbReference type="PIRSF" id="PIRSF000521">
    <property type="entry name" value="Transaminase_4ab_Lys_Orn"/>
    <property type="match status" value="1"/>
</dbReference>
<dbReference type="SUPFAM" id="SSF53383">
    <property type="entry name" value="PLP-dependent transferases"/>
    <property type="match status" value="1"/>
</dbReference>
<dbReference type="InterPro" id="IPR049704">
    <property type="entry name" value="Aminotrans_3_PPA_site"/>
</dbReference>
<comment type="cofactor">
    <cofactor evidence="1">
        <name>pyridoxal 5'-phosphate</name>
        <dbReference type="ChEBI" id="CHEBI:597326"/>
    </cofactor>
</comment>
<dbReference type="Gene3D" id="3.90.1150.10">
    <property type="entry name" value="Aspartate Aminotransferase, domain 1"/>
    <property type="match status" value="1"/>
</dbReference>
<dbReference type="EMBL" id="JBELOE010000270">
    <property type="protein sequence ID" value="MER2493884.1"/>
    <property type="molecule type" value="Genomic_DNA"/>
</dbReference>
<protein>
    <submittedName>
        <fullName evidence="5">Aspartate aminotransferase family protein</fullName>
    </submittedName>
</protein>
<evidence type="ECO:0000256" key="3">
    <source>
        <dbReference type="ARBA" id="ARBA00022898"/>
    </source>
</evidence>
<dbReference type="RefSeq" id="WP_350402907.1">
    <property type="nucleotide sequence ID" value="NZ_JBELOE010000270.1"/>
</dbReference>
<evidence type="ECO:0000256" key="4">
    <source>
        <dbReference type="RuleBase" id="RU003560"/>
    </source>
</evidence>
<keyword evidence="6" id="KW-1185">Reference proteome</keyword>
<keyword evidence="5" id="KW-0808">Transferase</keyword>
<dbReference type="Pfam" id="PF00202">
    <property type="entry name" value="Aminotran_3"/>
    <property type="match status" value="1"/>
</dbReference>